<dbReference type="KEGG" id="pfer:IRI77_22210"/>
<keyword evidence="1" id="KW-0472">Membrane</keyword>
<dbReference type="GO" id="GO:0140359">
    <property type="term" value="F:ABC-type transporter activity"/>
    <property type="evidence" value="ECO:0007669"/>
    <property type="project" value="InterPro"/>
</dbReference>
<evidence type="ECO:0000313" key="2">
    <source>
        <dbReference type="EMBL" id="QOY85536.1"/>
    </source>
</evidence>
<proteinExistence type="predicted"/>
<accession>A0A7S7SIJ7</accession>
<dbReference type="Proteomes" id="UP000593892">
    <property type="component" value="Chromosome"/>
</dbReference>
<feature type="transmembrane region" description="Helical" evidence="1">
    <location>
        <begin position="167"/>
        <end position="185"/>
    </location>
</feature>
<evidence type="ECO:0000313" key="3">
    <source>
        <dbReference type="Proteomes" id="UP000593892"/>
    </source>
</evidence>
<feature type="transmembrane region" description="Helical" evidence="1">
    <location>
        <begin position="54"/>
        <end position="75"/>
    </location>
</feature>
<keyword evidence="1" id="KW-0812">Transmembrane</keyword>
<name>A0A7S7SIJ7_PALFE</name>
<gene>
    <name evidence="2" type="ORF">IRI77_22210</name>
</gene>
<feature type="transmembrane region" description="Helical" evidence="1">
    <location>
        <begin position="210"/>
        <end position="230"/>
    </location>
</feature>
<sequence length="238" mass="26105">MIWYKAWLESRWRFAAGMLLITAIAAMDIGQARLLMPRLGIPEDQFGQFVWKSYFTRIAFGWTLSALLLAAGGLVREQALGSCLFSLSLPVSRRRWLAVRTLLALGQSLALALMPAGIVPLMARLLGWSYSPWDAAKFSLLLFVTGLATFAVGILCSSLFQNEFASVAVGVGFVFACGMVANAVAPHSEYGAYMTGRQHMDAAWHLTNGWPWWGIAANAVACIALLGIALRNLERRDF</sequence>
<reference evidence="2 3" key="1">
    <citation type="submission" date="2020-10" db="EMBL/GenBank/DDBJ databases">
        <title>Complete genome sequence of Paludibaculum fermentans P105T, a facultatively anaerobic acidobacterium capable of dissimilatory Fe(III) reduction.</title>
        <authorList>
            <person name="Dedysh S.N."/>
            <person name="Beletsky A.V."/>
            <person name="Kulichevskaya I.S."/>
            <person name="Mardanov A.V."/>
            <person name="Ravin N.V."/>
        </authorList>
    </citation>
    <scope>NUCLEOTIDE SEQUENCE [LARGE SCALE GENOMIC DNA]</scope>
    <source>
        <strain evidence="2 3">P105</strain>
    </source>
</reference>
<keyword evidence="1" id="KW-1133">Transmembrane helix</keyword>
<dbReference type="AlphaFoldDB" id="A0A7S7SIJ7"/>
<feature type="transmembrane region" description="Helical" evidence="1">
    <location>
        <begin position="96"/>
        <end position="118"/>
    </location>
</feature>
<dbReference type="EMBL" id="CP063849">
    <property type="protein sequence ID" value="QOY85536.1"/>
    <property type="molecule type" value="Genomic_DNA"/>
</dbReference>
<dbReference type="RefSeq" id="WP_194447206.1">
    <property type="nucleotide sequence ID" value="NZ_CP063849.1"/>
</dbReference>
<organism evidence="2 3">
    <name type="scientific">Paludibaculum fermentans</name>
    <dbReference type="NCBI Taxonomy" id="1473598"/>
    <lineage>
        <taxon>Bacteria</taxon>
        <taxon>Pseudomonadati</taxon>
        <taxon>Acidobacteriota</taxon>
        <taxon>Terriglobia</taxon>
        <taxon>Bryobacterales</taxon>
        <taxon>Bryobacteraceae</taxon>
        <taxon>Paludibaculum</taxon>
    </lineage>
</organism>
<keyword evidence="3" id="KW-1185">Reference proteome</keyword>
<dbReference type="GO" id="GO:0005886">
    <property type="term" value="C:plasma membrane"/>
    <property type="evidence" value="ECO:0007669"/>
    <property type="project" value="UniProtKB-SubCell"/>
</dbReference>
<evidence type="ECO:0000256" key="1">
    <source>
        <dbReference type="SAM" id="Phobius"/>
    </source>
</evidence>
<feature type="transmembrane region" description="Helical" evidence="1">
    <location>
        <begin position="12"/>
        <end position="34"/>
    </location>
</feature>
<feature type="transmembrane region" description="Helical" evidence="1">
    <location>
        <begin position="138"/>
        <end position="160"/>
    </location>
</feature>
<protein>
    <submittedName>
        <fullName evidence="2">Uncharacterized protein</fullName>
    </submittedName>
</protein>